<comment type="function">
    <text evidence="10">Catalyzes the first step in hexosamine metabolism, converting fructose-6P into glucosamine-6P using glutamine as a nitrogen source.</text>
</comment>
<evidence type="ECO:0000313" key="14">
    <source>
        <dbReference type="Proteomes" id="UP000824071"/>
    </source>
</evidence>
<dbReference type="FunFam" id="3.40.50.10490:FF:000002">
    <property type="entry name" value="Glutamine--fructose-6-phosphate aminotransferase [isomerizing]"/>
    <property type="match status" value="1"/>
</dbReference>
<evidence type="ECO:0000256" key="5">
    <source>
        <dbReference type="ARBA" id="ARBA00022490"/>
    </source>
</evidence>
<dbReference type="Gene3D" id="3.40.50.10490">
    <property type="entry name" value="Glucose-6-phosphate isomerase like protein, domain 1"/>
    <property type="match status" value="2"/>
</dbReference>
<keyword evidence="6 10" id="KW-0032">Aminotransferase</keyword>
<dbReference type="Gene3D" id="3.60.20.10">
    <property type="entry name" value="Glutamine Phosphoribosylpyrophosphate, subunit 1, domain 1"/>
    <property type="match status" value="1"/>
</dbReference>
<evidence type="ECO:0000256" key="10">
    <source>
        <dbReference type="HAMAP-Rule" id="MF_00164"/>
    </source>
</evidence>
<evidence type="ECO:0000256" key="3">
    <source>
        <dbReference type="ARBA" id="ARBA00012916"/>
    </source>
</evidence>
<dbReference type="GO" id="GO:0097367">
    <property type="term" value="F:carbohydrate derivative binding"/>
    <property type="evidence" value="ECO:0007669"/>
    <property type="project" value="InterPro"/>
</dbReference>
<dbReference type="AlphaFoldDB" id="A0A9D1II88"/>
<name>A0A9D1II88_9FIRM</name>
<dbReference type="FunFam" id="3.60.20.10:FF:000006">
    <property type="entry name" value="Glutamine--fructose-6-phosphate aminotransferase [isomerizing]"/>
    <property type="match status" value="1"/>
</dbReference>
<dbReference type="GO" id="GO:0046349">
    <property type="term" value="P:amino sugar biosynthetic process"/>
    <property type="evidence" value="ECO:0007669"/>
    <property type="project" value="UniProtKB-ARBA"/>
</dbReference>
<gene>
    <name evidence="10 13" type="primary">glmS</name>
    <name evidence="13" type="ORF">IAC53_06840</name>
</gene>
<dbReference type="InterPro" id="IPR035490">
    <property type="entry name" value="GlmS/FrlB_SIS"/>
</dbReference>
<accession>A0A9D1II88</accession>
<dbReference type="PROSITE" id="PS51464">
    <property type="entry name" value="SIS"/>
    <property type="match status" value="2"/>
</dbReference>
<comment type="catalytic activity">
    <reaction evidence="1 10">
        <text>D-fructose 6-phosphate + L-glutamine = D-glucosamine 6-phosphate + L-glutamate</text>
        <dbReference type="Rhea" id="RHEA:13237"/>
        <dbReference type="ChEBI" id="CHEBI:29985"/>
        <dbReference type="ChEBI" id="CHEBI:58359"/>
        <dbReference type="ChEBI" id="CHEBI:58725"/>
        <dbReference type="ChEBI" id="CHEBI:61527"/>
        <dbReference type="EC" id="2.6.1.16"/>
    </reaction>
</comment>
<dbReference type="PROSITE" id="PS51278">
    <property type="entry name" value="GATASE_TYPE_2"/>
    <property type="match status" value="1"/>
</dbReference>
<comment type="caution">
    <text evidence="13">The sequence shown here is derived from an EMBL/GenBank/DDBJ whole genome shotgun (WGS) entry which is preliminary data.</text>
</comment>
<dbReference type="PANTHER" id="PTHR10937">
    <property type="entry name" value="GLUCOSAMINE--FRUCTOSE-6-PHOSPHATE AMINOTRANSFERASE, ISOMERIZING"/>
    <property type="match status" value="1"/>
</dbReference>
<dbReference type="InterPro" id="IPR046348">
    <property type="entry name" value="SIS_dom_sf"/>
</dbReference>
<dbReference type="GO" id="GO:0006487">
    <property type="term" value="P:protein N-linked glycosylation"/>
    <property type="evidence" value="ECO:0007669"/>
    <property type="project" value="TreeGrafter"/>
</dbReference>
<evidence type="ECO:0000259" key="12">
    <source>
        <dbReference type="PROSITE" id="PS51464"/>
    </source>
</evidence>
<evidence type="ECO:0000259" key="11">
    <source>
        <dbReference type="PROSITE" id="PS51278"/>
    </source>
</evidence>
<comment type="subunit">
    <text evidence="10">Homodimer.</text>
</comment>
<evidence type="ECO:0000256" key="8">
    <source>
        <dbReference type="ARBA" id="ARBA00022737"/>
    </source>
</evidence>
<dbReference type="InterPro" id="IPR029055">
    <property type="entry name" value="Ntn_hydrolases_N"/>
</dbReference>
<dbReference type="GO" id="GO:0006047">
    <property type="term" value="P:UDP-N-acetylglucosamine metabolic process"/>
    <property type="evidence" value="ECO:0007669"/>
    <property type="project" value="TreeGrafter"/>
</dbReference>
<evidence type="ECO:0000256" key="6">
    <source>
        <dbReference type="ARBA" id="ARBA00022576"/>
    </source>
</evidence>
<dbReference type="EC" id="2.6.1.16" evidence="3 10"/>
<dbReference type="GO" id="GO:0006002">
    <property type="term" value="P:fructose 6-phosphate metabolic process"/>
    <property type="evidence" value="ECO:0007669"/>
    <property type="project" value="TreeGrafter"/>
</dbReference>
<feature type="domain" description="SIS" evidence="12">
    <location>
        <begin position="457"/>
        <end position="598"/>
    </location>
</feature>
<keyword evidence="5 10" id="KW-0963">Cytoplasm</keyword>
<comment type="subcellular location">
    <subcellularLocation>
        <location evidence="2 10">Cytoplasm</location>
    </subcellularLocation>
</comment>
<dbReference type="CDD" id="cd00714">
    <property type="entry name" value="GFAT"/>
    <property type="match status" value="1"/>
</dbReference>
<feature type="active site" description="Nucleophile; for GATase activity" evidence="10">
    <location>
        <position position="2"/>
    </location>
</feature>
<dbReference type="InterPro" id="IPR017932">
    <property type="entry name" value="GATase_2_dom"/>
</dbReference>
<dbReference type="Pfam" id="PF01380">
    <property type="entry name" value="SIS"/>
    <property type="match status" value="2"/>
</dbReference>
<dbReference type="SUPFAM" id="SSF56235">
    <property type="entry name" value="N-terminal nucleophile aminohydrolases (Ntn hydrolases)"/>
    <property type="match status" value="1"/>
</dbReference>
<reference evidence="13" key="1">
    <citation type="submission" date="2020-10" db="EMBL/GenBank/DDBJ databases">
        <authorList>
            <person name="Gilroy R."/>
        </authorList>
    </citation>
    <scope>NUCLEOTIDE SEQUENCE</scope>
    <source>
        <strain evidence="13">ChiGjej1B1-19959</strain>
    </source>
</reference>
<keyword evidence="9" id="KW-0315">Glutamine amidotransferase</keyword>
<keyword evidence="8" id="KW-0677">Repeat</keyword>
<dbReference type="SUPFAM" id="SSF53697">
    <property type="entry name" value="SIS domain"/>
    <property type="match status" value="1"/>
</dbReference>
<evidence type="ECO:0000256" key="1">
    <source>
        <dbReference type="ARBA" id="ARBA00001031"/>
    </source>
</evidence>
<dbReference type="PANTHER" id="PTHR10937:SF0">
    <property type="entry name" value="GLUTAMINE--FRUCTOSE-6-PHOSPHATE TRANSAMINASE (ISOMERIZING)"/>
    <property type="match status" value="1"/>
</dbReference>
<dbReference type="Proteomes" id="UP000824071">
    <property type="component" value="Unassembled WGS sequence"/>
</dbReference>
<dbReference type="InterPro" id="IPR001347">
    <property type="entry name" value="SIS_dom"/>
</dbReference>
<dbReference type="Pfam" id="PF13522">
    <property type="entry name" value="GATase_6"/>
    <property type="match status" value="1"/>
</dbReference>
<dbReference type="GO" id="GO:0005829">
    <property type="term" value="C:cytosol"/>
    <property type="evidence" value="ECO:0007669"/>
    <property type="project" value="TreeGrafter"/>
</dbReference>
<evidence type="ECO:0000256" key="4">
    <source>
        <dbReference type="ARBA" id="ARBA00016090"/>
    </source>
</evidence>
<dbReference type="HAMAP" id="MF_00164">
    <property type="entry name" value="GlmS"/>
    <property type="match status" value="1"/>
</dbReference>
<dbReference type="FunFam" id="3.40.50.10490:FF:000001">
    <property type="entry name" value="Glutamine--fructose-6-phosphate aminotransferase [isomerizing]"/>
    <property type="match status" value="1"/>
</dbReference>
<evidence type="ECO:0000256" key="2">
    <source>
        <dbReference type="ARBA" id="ARBA00004496"/>
    </source>
</evidence>
<feature type="active site" description="For Fru-6P isomerization activity" evidence="10">
    <location>
        <position position="603"/>
    </location>
</feature>
<dbReference type="InterPro" id="IPR005855">
    <property type="entry name" value="GFAT"/>
</dbReference>
<protein>
    <recommendedName>
        <fullName evidence="4 10">Glutamine--fructose-6-phosphate aminotransferase [isomerizing]</fullName>
        <ecNumber evidence="3 10">2.6.1.16</ecNumber>
    </recommendedName>
    <alternativeName>
        <fullName evidence="10">D-fructose-6-phosphate amidotransferase</fullName>
    </alternativeName>
    <alternativeName>
        <fullName evidence="10">GFAT</fullName>
    </alternativeName>
    <alternativeName>
        <fullName evidence="10">Glucosamine-6-phosphate synthase</fullName>
    </alternativeName>
    <alternativeName>
        <fullName evidence="10">Hexosephosphate aminotransferase</fullName>
    </alternativeName>
    <alternativeName>
        <fullName evidence="10">L-glutamine--D-fructose-6-phosphate amidotransferase</fullName>
    </alternativeName>
</protein>
<feature type="domain" description="Glutamine amidotransferase type-2" evidence="11">
    <location>
        <begin position="2"/>
        <end position="218"/>
    </location>
</feature>
<dbReference type="NCBIfam" id="TIGR01135">
    <property type="entry name" value="glmS"/>
    <property type="match status" value="1"/>
</dbReference>
<feature type="domain" description="SIS" evidence="12">
    <location>
        <begin position="285"/>
        <end position="424"/>
    </location>
</feature>
<dbReference type="GO" id="GO:0004360">
    <property type="term" value="F:glutamine-fructose-6-phosphate transaminase (isomerizing) activity"/>
    <property type="evidence" value="ECO:0007669"/>
    <property type="project" value="UniProtKB-UniRule"/>
</dbReference>
<dbReference type="GO" id="GO:0005975">
    <property type="term" value="P:carbohydrate metabolic process"/>
    <property type="evidence" value="ECO:0007669"/>
    <property type="project" value="UniProtKB-UniRule"/>
</dbReference>
<evidence type="ECO:0000256" key="9">
    <source>
        <dbReference type="ARBA" id="ARBA00022962"/>
    </source>
</evidence>
<keyword evidence="7 10" id="KW-0808">Transferase</keyword>
<proteinExistence type="inferred from homology"/>
<evidence type="ECO:0000256" key="7">
    <source>
        <dbReference type="ARBA" id="ARBA00022679"/>
    </source>
</evidence>
<dbReference type="CDD" id="cd05008">
    <property type="entry name" value="SIS_GlmS_GlmD_1"/>
    <property type="match status" value="1"/>
</dbReference>
<feature type="initiator methionine" description="Removed" evidence="10">
    <location>
        <position position="1"/>
    </location>
</feature>
<dbReference type="InterPro" id="IPR047084">
    <property type="entry name" value="GFAT_N"/>
</dbReference>
<reference evidence="13" key="2">
    <citation type="journal article" date="2021" name="PeerJ">
        <title>Extensive microbial diversity within the chicken gut microbiome revealed by metagenomics and culture.</title>
        <authorList>
            <person name="Gilroy R."/>
            <person name="Ravi A."/>
            <person name="Getino M."/>
            <person name="Pursley I."/>
            <person name="Horton D.L."/>
            <person name="Alikhan N.F."/>
            <person name="Baker D."/>
            <person name="Gharbi K."/>
            <person name="Hall N."/>
            <person name="Watson M."/>
            <person name="Adriaenssens E.M."/>
            <person name="Foster-Nyarko E."/>
            <person name="Jarju S."/>
            <person name="Secka A."/>
            <person name="Antonio M."/>
            <person name="Oren A."/>
            <person name="Chaudhuri R.R."/>
            <person name="La Ragione R."/>
            <person name="Hildebrand F."/>
            <person name="Pallen M.J."/>
        </authorList>
    </citation>
    <scope>NUCLEOTIDE SEQUENCE</scope>
    <source>
        <strain evidence="13">ChiGjej1B1-19959</strain>
    </source>
</reference>
<dbReference type="InterPro" id="IPR035466">
    <property type="entry name" value="GlmS/AgaS_SIS"/>
</dbReference>
<evidence type="ECO:0000313" key="13">
    <source>
        <dbReference type="EMBL" id="HIU36299.1"/>
    </source>
</evidence>
<dbReference type="NCBIfam" id="NF001484">
    <property type="entry name" value="PRK00331.1"/>
    <property type="match status" value="1"/>
</dbReference>
<dbReference type="CDD" id="cd05009">
    <property type="entry name" value="SIS_GlmS_GlmD_2"/>
    <property type="match status" value="1"/>
</dbReference>
<organism evidence="13 14">
    <name type="scientific">Candidatus Fimenecus excrementigallinarum</name>
    <dbReference type="NCBI Taxonomy" id="2840816"/>
    <lineage>
        <taxon>Bacteria</taxon>
        <taxon>Bacillati</taxon>
        <taxon>Bacillota</taxon>
        <taxon>Clostridia</taxon>
        <taxon>Candidatus Fimenecus</taxon>
    </lineage>
</organism>
<dbReference type="EMBL" id="DVMW01000039">
    <property type="protein sequence ID" value="HIU36299.1"/>
    <property type="molecule type" value="Genomic_DNA"/>
</dbReference>
<sequence>MCGIVGYIGAQDAAPILLDGLGKLEYRGYDSAGVALADGAGITVVKTKGRVQDLRSKLKAAGAIGGTVGIGHTRWATHGAPNDVNAHPHTSTSGRVTLVHNGIIENYAAIAAMLETAGYRFVSETDTEVLAQLFDYYYTGDAVDAMCRVMRTVRGSYAVAVLTADRPDRILAAKKDSPLILGRGDGENFLASDIPALLRYTRDCYLLDDGEIAVLTRDSTAFFDASGAPVQKEIYHVTWDAEAAEKGGYAHFMKKEIAEQPRAVRETLAARMEDGRVSLSDLRLTDDDIRKIGKIHIVACGSAWHVGVAAKYIWESASRIPCETDLASEFRYREPLVQPGDLCVVISQSGETADTLAALREAKARGARVLSVVNVVASTIARESDDVLYTLAGPEIAVATTKAFSAQLAVVYLLALRFARAKGTPFAAREAEVCAALLRLPEQLEGLLQLDDRMAGLARQFAAAKSLFFLGRGLDYAIALEGSLKLKEISYLHSEAYAAGELKHGTISLIEPGTPVVAVATQDALYEKMLANIKEVCARGARVIAFVCGEHPELAGLAETVVQIPETEAFFKPSLDVVPLQLFAYYMALERGCDVDKPRNLAKSVTVE</sequence>